<name>A0A0D0D0X4_9AGAR</name>
<keyword evidence="2" id="KW-1185">Reference proteome</keyword>
<evidence type="ECO:0000313" key="1">
    <source>
        <dbReference type="EMBL" id="KIK62708.1"/>
    </source>
</evidence>
<dbReference type="HOGENOM" id="CLU_1602911_0_0_1"/>
<protein>
    <submittedName>
        <fullName evidence="1">Uncharacterized protein</fullName>
    </submittedName>
</protein>
<evidence type="ECO:0000313" key="2">
    <source>
        <dbReference type="Proteomes" id="UP000053593"/>
    </source>
</evidence>
<organism evidence="1 2">
    <name type="scientific">Collybiopsis luxurians FD-317 M1</name>
    <dbReference type="NCBI Taxonomy" id="944289"/>
    <lineage>
        <taxon>Eukaryota</taxon>
        <taxon>Fungi</taxon>
        <taxon>Dikarya</taxon>
        <taxon>Basidiomycota</taxon>
        <taxon>Agaricomycotina</taxon>
        <taxon>Agaricomycetes</taxon>
        <taxon>Agaricomycetidae</taxon>
        <taxon>Agaricales</taxon>
        <taxon>Marasmiineae</taxon>
        <taxon>Omphalotaceae</taxon>
        <taxon>Collybiopsis</taxon>
        <taxon>Collybiopsis luxurians</taxon>
    </lineage>
</organism>
<dbReference type="Proteomes" id="UP000053593">
    <property type="component" value="Unassembled WGS sequence"/>
</dbReference>
<reference evidence="1 2" key="1">
    <citation type="submission" date="2014-04" db="EMBL/GenBank/DDBJ databases">
        <title>Evolutionary Origins and Diversification of the Mycorrhizal Mutualists.</title>
        <authorList>
            <consortium name="DOE Joint Genome Institute"/>
            <consortium name="Mycorrhizal Genomics Consortium"/>
            <person name="Kohler A."/>
            <person name="Kuo A."/>
            <person name="Nagy L.G."/>
            <person name="Floudas D."/>
            <person name="Copeland A."/>
            <person name="Barry K.W."/>
            <person name="Cichocki N."/>
            <person name="Veneault-Fourrey C."/>
            <person name="LaButti K."/>
            <person name="Lindquist E.A."/>
            <person name="Lipzen A."/>
            <person name="Lundell T."/>
            <person name="Morin E."/>
            <person name="Murat C."/>
            <person name="Riley R."/>
            <person name="Ohm R."/>
            <person name="Sun H."/>
            <person name="Tunlid A."/>
            <person name="Henrissat B."/>
            <person name="Grigoriev I.V."/>
            <person name="Hibbett D.S."/>
            <person name="Martin F."/>
        </authorList>
    </citation>
    <scope>NUCLEOTIDE SEQUENCE [LARGE SCALE GENOMIC DNA]</scope>
    <source>
        <strain evidence="1 2">FD-317 M1</strain>
    </source>
</reference>
<accession>A0A0D0D0X4</accession>
<sequence>MTFGTHTLFSNSAAPLTVIYRSCVLELCHLNHIRLLVKKERTSGSEQMVLTNSAFETHSASSIALPRACFYRSPRCSKSPYVKSTHPKLDLKLSQCTVWKPLRRSYNLFSVSPPATCASLPVAFGRIEKVSPDLQCVPKISFADHLRWIGGIYTLLSCQQANGDTY</sequence>
<proteinExistence type="predicted"/>
<dbReference type="EMBL" id="KN834766">
    <property type="protein sequence ID" value="KIK62708.1"/>
    <property type="molecule type" value="Genomic_DNA"/>
</dbReference>
<dbReference type="AlphaFoldDB" id="A0A0D0D0X4"/>
<gene>
    <name evidence="1" type="ORF">GYMLUDRAFT_489163</name>
</gene>